<dbReference type="Proteomes" id="UP000664466">
    <property type="component" value="Unassembled WGS sequence"/>
</dbReference>
<gene>
    <name evidence="2" type="ORF">J1836_018655</name>
    <name evidence="1" type="ORF">J1836_02410</name>
</gene>
<evidence type="ECO:0000313" key="1">
    <source>
        <dbReference type="EMBL" id="MBO0611782.1"/>
    </source>
</evidence>
<dbReference type="Gene3D" id="1.10.1220.10">
    <property type="entry name" value="Met repressor-like"/>
    <property type="match status" value="1"/>
</dbReference>
<dbReference type="InterPro" id="IPR013321">
    <property type="entry name" value="Arc_rbn_hlx_hlx"/>
</dbReference>
<organism evidence="2">
    <name type="scientific">Thiothrix fructosivorans</name>
    <dbReference type="NCBI Taxonomy" id="111770"/>
    <lineage>
        <taxon>Bacteria</taxon>
        <taxon>Pseudomonadati</taxon>
        <taxon>Pseudomonadota</taxon>
        <taxon>Gammaproteobacteria</taxon>
        <taxon>Thiotrichales</taxon>
        <taxon>Thiotrichaceae</taxon>
        <taxon>Thiothrix</taxon>
    </lineage>
</organism>
<reference evidence="1 3" key="1">
    <citation type="submission" date="2021-03" db="EMBL/GenBank/DDBJ databases">
        <title>Draft genome and methylome analysis of Thiotrix fructosivoruns ATCC 49748.</title>
        <authorList>
            <person name="Fomenkov A."/>
            <person name="Grabovich M.Y."/>
            <person name="Roberts R.J."/>
        </authorList>
    </citation>
    <scope>NUCLEOTIDE SEQUENCE [LARGE SCALE GENOMIC DNA]</scope>
    <source>
        <strain evidence="1 3">ATCC 49748</strain>
        <plasmid evidence="1">pTfr446</plasmid>
    </source>
</reference>
<dbReference type="EMBL" id="CP072748">
    <property type="protein sequence ID" value="QTX10562.1"/>
    <property type="molecule type" value="Genomic_DNA"/>
</dbReference>
<dbReference type="AlphaFoldDB" id="A0A8B0SNT2"/>
<dbReference type="RefSeq" id="WP_207249296.1">
    <property type="nucleotide sequence ID" value="NZ_JAFMPM010000005.1"/>
</dbReference>
<geneLocation type="plasmid" evidence="1">
    <name>pTfr446</name>
</geneLocation>
<name>A0A8B0SNT2_9GAMM</name>
<sequence length="54" mass="6376">MEKKQHVKPYPIRFTEGVGDWVREQAKVQDRSINYVVNKMLEQVKEASEQKQTA</sequence>
<evidence type="ECO:0000313" key="3">
    <source>
        <dbReference type="Proteomes" id="UP000664466"/>
    </source>
</evidence>
<dbReference type="SUPFAM" id="SSF47598">
    <property type="entry name" value="Ribbon-helix-helix"/>
    <property type="match status" value="1"/>
</dbReference>
<proteinExistence type="predicted"/>
<accession>A0A8B0SNT2</accession>
<dbReference type="EMBL" id="JAFMPM010000005">
    <property type="protein sequence ID" value="MBO0611782.1"/>
    <property type="molecule type" value="Genomic_DNA"/>
</dbReference>
<keyword evidence="3" id="KW-1185">Reference proteome</keyword>
<evidence type="ECO:0000313" key="2">
    <source>
        <dbReference type="EMBL" id="QTX10562.1"/>
    </source>
</evidence>
<evidence type="ECO:0008006" key="4">
    <source>
        <dbReference type="Google" id="ProtNLM"/>
    </source>
</evidence>
<protein>
    <recommendedName>
        <fullName evidence="4">Arc-like DNA binding domain-containing protein</fullName>
    </recommendedName>
</protein>
<reference evidence="2" key="2">
    <citation type="submission" date="2021-04" db="EMBL/GenBank/DDBJ databases">
        <title>Complete Genome and methylome analysis of Thiothrix fructosivorans ATCC 49748.</title>
        <authorList>
            <person name="Fomenkov A."/>
            <person name="Sun L."/>
            <person name="Vincze T."/>
            <person name="Grabovich M.Y."/>
            <person name="Roberts R.J."/>
        </authorList>
    </citation>
    <scope>NUCLEOTIDE SEQUENCE</scope>
    <source>
        <strain evidence="2">ATCC 49748</strain>
    </source>
</reference>
<dbReference type="GO" id="GO:0006355">
    <property type="term" value="P:regulation of DNA-templated transcription"/>
    <property type="evidence" value="ECO:0007669"/>
    <property type="project" value="InterPro"/>
</dbReference>
<dbReference type="InterPro" id="IPR010985">
    <property type="entry name" value="Ribbon_hlx_hlx"/>
</dbReference>
<keyword evidence="1" id="KW-0614">Plasmid</keyword>